<organism evidence="7 8">
    <name type="scientific">Alkalilimnicola ehrlichii (strain ATCC BAA-1101 / DSM 17681 / MLHE-1)</name>
    <dbReference type="NCBI Taxonomy" id="187272"/>
    <lineage>
        <taxon>Bacteria</taxon>
        <taxon>Pseudomonadati</taxon>
        <taxon>Pseudomonadota</taxon>
        <taxon>Gammaproteobacteria</taxon>
        <taxon>Chromatiales</taxon>
        <taxon>Ectothiorhodospiraceae</taxon>
        <taxon>Alkalilimnicola</taxon>
    </lineage>
</organism>
<dbReference type="Pfam" id="PF00691">
    <property type="entry name" value="OmpA"/>
    <property type="match status" value="1"/>
</dbReference>
<evidence type="ECO:0000256" key="2">
    <source>
        <dbReference type="ARBA" id="ARBA00023136"/>
    </source>
</evidence>
<dbReference type="PRINTS" id="PR01021">
    <property type="entry name" value="OMPADOMAIN"/>
</dbReference>
<dbReference type="Gene3D" id="3.30.1330.60">
    <property type="entry name" value="OmpA-like domain"/>
    <property type="match status" value="1"/>
</dbReference>
<name>Q0A8N3_ALKEH</name>
<dbReference type="InterPro" id="IPR006690">
    <property type="entry name" value="OMPA-like_CS"/>
</dbReference>
<dbReference type="RefSeq" id="WP_011629199.1">
    <property type="nucleotide sequence ID" value="NC_008340.1"/>
</dbReference>
<dbReference type="AlphaFoldDB" id="Q0A8N3"/>
<dbReference type="KEGG" id="aeh:Mlg_1455"/>
<evidence type="ECO:0000259" key="6">
    <source>
        <dbReference type="PROSITE" id="PS51123"/>
    </source>
</evidence>
<dbReference type="Gene3D" id="2.60.40.2540">
    <property type="match status" value="1"/>
</dbReference>
<dbReference type="InterPro" id="IPR006664">
    <property type="entry name" value="OMP_bac"/>
</dbReference>
<feature type="signal peptide" evidence="5">
    <location>
        <begin position="1"/>
        <end position="28"/>
    </location>
</feature>
<dbReference type="PANTHER" id="PTHR30329:SF21">
    <property type="entry name" value="LIPOPROTEIN YIAD-RELATED"/>
    <property type="match status" value="1"/>
</dbReference>
<keyword evidence="5" id="KW-0732">Signal</keyword>
<evidence type="ECO:0000256" key="1">
    <source>
        <dbReference type="ARBA" id="ARBA00004442"/>
    </source>
</evidence>
<feature type="domain" description="OmpA-like" evidence="6">
    <location>
        <begin position="208"/>
        <end position="324"/>
    </location>
</feature>
<evidence type="ECO:0000256" key="4">
    <source>
        <dbReference type="PROSITE-ProRule" id="PRU00473"/>
    </source>
</evidence>
<keyword evidence="3" id="KW-0998">Cell outer membrane</keyword>
<accession>Q0A8N3</accession>
<dbReference type="PROSITE" id="PS51123">
    <property type="entry name" value="OMPA_2"/>
    <property type="match status" value="1"/>
</dbReference>
<protein>
    <submittedName>
        <fullName evidence="7">OmpA/MotB domain protein</fullName>
    </submittedName>
</protein>
<dbReference type="eggNOG" id="COG2885">
    <property type="taxonomic scope" value="Bacteria"/>
</dbReference>
<evidence type="ECO:0000313" key="8">
    <source>
        <dbReference type="Proteomes" id="UP000001962"/>
    </source>
</evidence>
<dbReference type="PROSITE" id="PS01068">
    <property type="entry name" value="OMPA_1"/>
    <property type="match status" value="1"/>
</dbReference>
<dbReference type="InterPro" id="IPR036737">
    <property type="entry name" value="OmpA-like_sf"/>
</dbReference>
<dbReference type="InterPro" id="IPR041544">
    <property type="entry name" value="MotY_N"/>
</dbReference>
<comment type="subcellular location">
    <subcellularLocation>
        <location evidence="1">Cell outer membrane</location>
    </subcellularLocation>
</comment>
<feature type="chain" id="PRO_5004168122" evidence="5">
    <location>
        <begin position="29"/>
        <end position="324"/>
    </location>
</feature>
<evidence type="ECO:0000313" key="7">
    <source>
        <dbReference type="EMBL" id="ABI56804.1"/>
    </source>
</evidence>
<dbReference type="CDD" id="cd07185">
    <property type="entry name" value="OmpA_C-like"/>
    <property type="match status" value="1"/>
</dbReference>
<dbReference type="InterPro" id="IPR050330">
    <property type="entry name" value="Bact_OuterMem_StrucFunc"/>
</dbReference>
<proteinExistence type="predicted"/>
<dbReference type="Proteomes" id="UP000001962">
    <property type="component" value="Chromosome"/>
</dbReference>
<dbReference type="InterPro" id="IPR006665">
    <property type="entry name" value="OmpA-like"/>
</dbReference>
<sequence length="324" mass="35253">MNTRSPIRSLVCAALLVAPLAVPATARAGSDYLATPHQSRWNAVSATHGCHLVHRIPRFATVLVSQSAEQRLVLSLYLERPLTESRTAELAVRNPAWRDDYEETLATVELQPGRRAITLGHYDTQHLLTRLEQGRQPALTLVGWYSEDPVRVGLSPVAFRNAYEDFLACTAHRDGDAAMATGDAAGPLPDWARQGHETAGTGAPDDDTVPLPAAPGATVYFGFDHAGLTRTAKDALARFANQAGDDPHLQVIVAVGHTDSAGPADYNERLGARRAEAVRAELMRRGIADERIRLRSLGERQPAMAEDDGYGRAANRRVEVRAEY</sequence>
<dbReference type="EMBL" id="CP000453">
    <property type="protein sequence ID" value="ABI56804.1"/>
    <property type="molecule type" value="Genomic_DNA"/>
</dbReference>
<gene>
    <name evidence="7" type="ordered locus">Mlg_1455</name>
</gene>
<reference evidence="8" key="1">
    <citation type="submission" date="2006-08" db="EMBL/GenBank/DDBJ databases">
        <title>Complete sequence of Alkalilimnicola ehrilichei MLHE-1.</title>
        <authorList>
            <person name="Copeland A."/>
            <person name="Lucas S."/>
            <person name="Lapidus A."/>
            <person name="Barry K."/>
            <person name="Detter J.C."/>
            <person name="Glavina del Rio T."/>
            <person name="Hammon N."/>
            <person name="Israni S."/>
            <person name="Dalin E."/>
            <person name="Tice H."/>
            <person name="Pitluck S."/>
            <person name="Sims D."/>
            <person name="Brettin T."/>
            <person name="Bruce D."/>
            <person name="Han C."/>
            <person name="Tapia R."/>
            <person name="Gilna P."/>
            <person name="Schmutz J."/>
            <person name="Larimer F."/>
            <person name="Land M."/>
            <person name="Hauser L."/>
            <person name="Kyrpides N."/>
            <person name="Mikhailova N."/>
            <person name="Oremland R.S."/>
            <person name="Hoeft S.E."/>
            <person name="Switzer-Blum J."/>
            <person name="Kulp T."/>
            <person name="King G."/>
            <person name="Tabita R."/>
            <person name="Witte B."/>
            <person name="Santini J.M."/>
            <person name="Basu P."/>
            <person name="Hollibaugh J.T."/>
            <person name="Xie G."/>
            <person name="Stolz J.F."/>
            <person name="Richardson P."/>
        </authorList>
    </citation>
    <scope>NUCLEOTIDE SEQUENCE [LARGE SCALE GENOMIC DNA]</scope>
    <source>
        <strain evidence="8">ATCC BAA-1101 / DSM 17681 / MLHE-1</strain>
    </source>
</reference>
<evidence type="ECO:0000256" key="3">
    <source>
        <dbReference type="ARBA" id="ARBA00023237"/>
    </source>
</evidence>
<dbReference type="PANTHER" id="PTHR30329">
    <property type="entry name" value="STATOR ELEMENT OF FLAGELLAR MOTOR COMPLEX"/>
    <property type="match status" value="1"/>
</dbReference>
<dbReference type="HOGENOM" id="CLU_856960_0_0_6"/>
<evidence type="ECO:0000256" key="5">
    <source>
        <dbReference type="SAM" id="SignalP"/>
    </source>
</evidence>
<keyword evidence="2 4" id="KW-0472">Membrane</keyword>
<dbReference type="Pfam" id="PF18393">
    <property type="entry name" value="MotY_N"/>
    <property type="match status" value="1"/>
</dbReference>
<dbReference type="SUPFAM" id="SSF103088">
    <property type="entry name" value="OmpA-like"/>
    <property type="match status" value="1"/>
</dbReference>
<dbReference type="GO" id="GO:0009279">
    <property type="term" value="C:cell outer membrane"/>
    <property type="evidence" value="ECO:0007669"/>
    <property type="project" value="UniProtKB-SubCell"/>
</dbReference>
<keyword evidence="8" id="KW-1185">Reference proteome</keyword>